<proteinExistence type="predicted"/>
<gene>
    <name evidence="1" type="ORF">DAT39_003127</name>
</gene>
<dbReference type="AlphaFoldDB" id="A0A8J4UZJ3"/>
<keyword evidence="2" id="KW-1185">Reference proteome</keyword>
<evidence type="ECO:0000313" key="1">
    <source>
        <dbReference type="EMBL" id="KAF5907025.1"/>
    </source>
</evidence>
<feature type="non-terminal residue" evidence="1">
    <location>
        <position position="1"/>
    </location>
</feature>
<dbReference type="EMBL" id="QNUK01000025">
    <property type="protein sequence ID" value="KAF5907025.1"/>
    <property type="molecule type" value="Genomic_DNA"/>
</dbReference>
<dbReference type="Proteomes" id="UP000727407">
    <property type="component" value="Unassembled WGS sequence"/>
</dbReference>
<protein>
    <submittedName>
        <fullName evidence="1">Uncharacterized protein</fullName>
    </submittedName>
</protein>
<name>A0A8J4UZJ3_CLAMG</name>
<organism evidence="1 2">
    <name type="scientific">Clarias magur</name>
    <name type="common">Asian catfish</name>
    <name type="synonym">Macropteronotus magur</name>
    <dbReference type="NCBI Taxonomy" id="1594786"/>
    <lineage>
        <taxon>Eukaryota</taxon>
        <taxon>Metazoa</taxon>
        <taxon>Chordata</taxon>
        <taxon>Craniata</taxon>
        <taxon>Vertebrata</taxon>
        <taxon>Euteleostomi</taxon>
        <taxon>Actinopterygii</taxon>
        <taxon>Neopterygii</taxon>
        <taxon>Teleostei</taxon>
        <taxon>Ostariophysi</taxon>
        <taxon>Siluriformes</taxon>
        <taxon>Clariidae</taxon>
        <taxon>Clarias</taxon>
    </lineage>
</organism>
<evidence type="ECO:0000313" key="2">
    <source>
        <dbReference type="Proteomes" id="UP000727407"/>
    </source>
</evidence>
<sequence length="59" mass="6544">SSDLLWEASWRLARNTQGLSENEGLKGMHLGFYVFSICVSVHWECGNLSETLSGHCGVM</sequence>
<comment type="caution">
    <text evidence="1">The sequence shown here is derived from an EMBL/GenBank/DDBJ whole genome shotgun (WGS) entry which is preliminary data.</text>
</comment>
<reference evidence="1" key="1">
    <citation type="submission" date="2020-07" db="EMBL/GenBank/DDBJ databases">
        <title>Clarias magur genome sequencing, assembly and annotation.</title>
        <authorList>
            <person name="Kushwaha B."/>
            <person name="Kumar R."/>
            <person name="Das P."/>
            <person name="Joshi C.G."/>
            <person name="Kumar D."/>
            <person name="Nagpure N.S."/>
            <person name="Pandey M."/>
            <person name="Agarwal S."/>
            <person name="Srivastava S."/>
            <person name="Singh M."/>
            <person name="Sahoo L."/>
            <person name="Jayasankar P."/>
            <person name="Meher P.K."/>
            <person name="Koringa P.G."/>
            <person name="Iquebal M.A."/>
            <person name="Das S.P."/>
            <person name="Bit A."/>
            <person name="Patnaik S."/>
            <person name="Patel N."/>
            <person name="Shah T.M."/>
            <person name="Hinsu A."/>
            <person name="Jena J.K."/>
        </authorList>
    </citation>
    <scope>NUCLEOTIDE SEQUENCE</scope>
    <source>
        <strain evidence="1">CIFAMagur01</strain>
        <tissue evidence="1">Testis</tissue>
    </source>
</reference>
<accession>A0A8J4UZJ3</accession>